<name>A0A0A9HPF8_ARUDO</name>
<reference evidence="1" key="1">
    <citation type="submission" date="2014-09" db="EMBL/GenBank/DDBJ databases">
        <authorList>
            <person name="Magalhaes I.L.F."/>
            <person name="Oliveira U."/>
            <person name="Santos F.R."/>
            <person name="Vidigal T.H.D.A."/>
            <person name="Brescovit A.D."/>
            <person name="Santos A.J."/>
        </authorList>
    </citation>
    <scope>NUCLEOTIDE SEQUENCE</scope>
    <source>
        <tissue evidence="1">Shoot tissue taken approximately 20 cm above the soil surface</tissue>
    </source>
</reference>
<dbReference type="EMBL" id="GBRH01163093">
    <property type="protein sequence ID" value="JAE34803.1"/>
    <property type="molecule type" value="Transcribed_RNA"/>
</dbReference>
<dbReference type="AlphaFoldDB" id="A0A0A9HPF8"/>
<evidence type="ECO:0000313" key="1">
    <source>
        <dbReference type="EMBL" id="JAE34803.1"/>
    </source>
</evidence>
<reference evidence="1" key="2">
    <citation type="journal article" date="2015" name="Data Brief">
        <title>Shoot transcriptome of the giant reed, Arundo donax.</title>
        <authorList>
            <person name="Barrero R.A."/>
            <person name="Guerrero F.D."/>
            <person name="Moolhuijzen P."/>
            <person name="Goolsby J.A."/>
            <person name="Tidwell J."/>
            <person name="Bellgard S.E."/>
            <person name="Bellgard M.I."/>
        </authorList>
    </citation>
    <scope>NUCLEOTIDE SEQUENCE</scope>
    <source>
        <tissue evidence="1">Shoot tissue taken approximately 20 cm above the soil surface</tissue>
    </source>
</reference>
<sequence>MLVSCREVEHVFSGYGNASSGIFVMSDKSYSYS</sequence>
<organism evidence="1">
    <name type="scientific">Arundo donax</name>
    <name type="common">Giant reed</name>
    <name type="synonym">Donax arundinaceus</name>
    <dbReference type="NCBI Taxonomy" id="35708"/>
    <lineage>
        <taxon>Eukaryota</taxon>
        <taxon>Viridiplantae</taxon>
        <taxon>Streptophyta</taxon>
        <taxon>Embryophyta</taxon>
        <taxon>Tracheophyta</taxon>
        <taxon>Spermatophyta</taxon>
        <taxon>Magnoliopsida</taxon>
        <taxon>Liliopsida</taxon>
        <taxon>Poales</taxon>
        <taxon>Poaceae</taxon>
        <taxon>PACMAD clade</taxon>
        <taxon>Arundinoideae</taxon>
        <taxon>Arundineae</taxon>
        <taxon>Arundo</taxon>
    </lineage>
</organism>
<protein>
    <submittedName>
        <fullName evidence="1">Uncharacterized protein</fullName>
    </submittedName>
</protein>
<accession>A0A0A9HPF8</accession>
<proteinExistence type="predicted"/>